<keyword evidence="4 6" id="KW-0238">DNA-binding</keyword>
<dbReference type="PANTHER" id="PTHR43133:SF8">
    <property type="entry name" value="RNA POLYMERASE SIGMA FACTOR HI_1459-RELATED"/>
    <property type="match status" value="1"/>
</dbReference>
<dbReference type="InterPro" id="IPR007627">
    <property type="entry name" value="RNA_pol_sigma70_r2"/>
</dbReference>
<reference evidence="9 10" key="1">
    <citation type="journal article" date="2011" name="J. Bacteriol.">
        <title>Genome sequence of the verrucomicrobium Opitutus terrae PB90-1, an abundant inhabitant of rice paddy soil ecosystems.</title>
        <authorList>
            <person name="van Passel M.W."/>
            <person name="Kant R."/>
            <person name="Palva A."/>
            <person name="Copeland A."/>
            <person name="Lucas S."/>
            <person name="Lapidus A."/>
            <person name="Glavina del Rio T."/>
            <person name="Pitluck S."/>
            <person name="Goltsman E."/>
            <person name="Clum A."/>
            <person name="Sun H."/>
            <person name="Schmutz J."/>
            <person name="Larimer F.W."/>
            <person name="Land M.L."/>
            <person name="Hauser L."/>
            <person name="Kyrpides N."/>
            <person name="Mikhailova N."/>
            <person name="Richardson P.P."/>
            <person name="Janssen P.H."/>
            <person name="de Vos W.M."/>
            <person name="Smidt H."/>
        </authorList>
    </citation>
    <scope>NUCLEOTIDE SEQUENCE [LARGE SCALE GENOMIC DNA]</scope>
    <source>
        <strain evidence="10">DSM 11246 / JCM 15787 / PB90-1</strain>
    </source>
</reference>
<dbReference type="InterPro" id="IPR039425">
    <property type="entry name" value="RNA_pol_sigma-70-like"/>
</dbReference>
<keyword evidence="2 6" id="KW-0805">Transcription regulation</keyword>
<accession>B1ZTU3</accession>
<proteinExistence type="inferred from homology"/>
<keyword evidence="5 6" id="KW-0804">Transcription</keyword>
<evidence type="ECO:0000313" key="10">
    <source>
        <dbReference type="Proteomes" id="UP000007013"/>
    </source>
</evidence>
<evidence type="ECO:0000256" key="1">
    <source>
        <dbReference type="ARBA" id="ARBA00010641"/>
    </source>
</evidence>
<protein>
    <recommendedName>
        <fullName evidence="6">RNA polymerase sigma factor</fullName>
    </recommendedName>
</protein>
<dbReference type="InterPro" id="IPR013249">
    <property type="entry name" value="RNA_pol_sigma70_r4_t2"/>
</dbReference>
<dbReference type="EMBL" id="CP001032">
    <property type="protein sequence ID" value="ACB74876.1"/>
    <property type="molecule type" value="Genomic_DNA"/>
</dbReference>
<feature type="domain" description="RNA polymerase sigma factor 70 region 4 type 2" evidence="8">
    <location>
        <begin position="104"/>
        <end position="153"/>
    </location>
</feature>
<dbReference type="HOGENOM" id="CLU_047691_1_1_0"/>
<dbReference type="OrthoDB" id="9784984at2"/>
<name>B1ZTU3_OPITP</name>
<dbReference type="Gene3D" id="1.10.1740.10">
    <property type="match status" value="1"/>
</dbReference>
<dbReference type="Proteomes" id="UP000007013">
    <property type="component" value="Chromosome"/>
</dbReference>
<evidence type="ECO:0000256" key="3">
    <source>
        <dbReference type="ARBA" id="ARBA00023082"/>
    </source>
</evidence>
<dbReference type="InterPro" id="IPR013324">
    <property type="entry name" value="RNA_pol_sigma_r3/r4-like"/>
</dbReference>
<dbReference type="InterPro" id="IPR000838">
    <property type="entry name" value="RNA_pol_sigma70_ECF_CS"/>
</dbReference>
<dbReference type="InterPro" id="IPR036388">
    <property type="entry name" value="WH-like_DNA-bd_sf"/>
</dbReference>
<gene>
    <name evidence="9" type="ordered locus">Oter_1592</name>
</gene>
<dbReference type="AlphaFoldDB" id="B1ZTU3"/>
<dbReference type="STRING" id="452637.Oter_1592"/>
<evidence type="ECO:0000259" key="8">
    <source>
        <dbReference type="Pfam" id="PF08281"/>
    </source>
</evidence>
<keyword evidence="3 6" id="KW-0731">Sigma factor</keyword>
<dbReference type="InterPro" id="IPR014284">
    <property type="entry name" value="RNA_pol_sigma-70_dom"/>
</dbReference>
<dbReference type="SUPFAM" id="SSF88946">
    <property type="entry name" value="Sigma2 domain of RNA polymerase sigma factors"/>
    <property type="match status" value="1"/>
</dbReference>
<dbReference type="NCBIfam" id="TIGR02959">
    <property type="entry name" value="SigZ"/>
    <property type="match status" value="1"/>
</dbReference>
<evidence type="ECO:0000256" key="5">
    <source>
        <dbReference type="ARBA" id="ARBA00023163"/>
    </source>
</evidence>
<dbReference type="PANTHER" id="PTHR43133">
    <property type="entry name" value="RNA POLYMERASE ECF-TYPE SIGMA FACTO"/>
    <property type="match status" value="1"/>
</dbReference>
<dbReference type="GO" id="GO:0006352">
    <property type="term" value="P:DNA-templated transcription initiation"/>
    <property type="evidence" value="ECO:0007669"/>
    <property type="project" value="InterPro"/>
</dbReference>
<keyword evidence="10" id="KW-1185">Reference proteome</keyword>
<comment type="similarity">
    <text evidence="1 6">Belongs to the sigma-70 factor family. ECF subfamily.</text>
</comment>
<dbReference type="InterPro" id="IPR014304">
    <property type="entry name" value="RNA_pol_sigma-Z"/>
</dbReference>
<dbReference type="GO" id="GO:0003677">
    <property type="term" value="F:DNA binding"/>
    <property type="evidence" value="ECO:0007669"/>
    <property type="project" value="UniProtKB-KW"/>
</dbReference>
<dbReference type="Pfam" id="PF08281">
    <property type="entry name" value="Sigma70_r4_2"/>
    <property type="match status" value="1"/>
</dbReference>
<evidence type="ECO:0000259" key="7">
    <source>
        <dbReference type="Pfam" id="PF04542"/>
    </source>
</evidence>
<dbReference type="RefSeq" id="WP_012374414.1">
    <property type="nucleotide sequence ID" value="NC_010571.1"/>
</dbReference>
<evidence type="ECO:0000256" key="6">
    <source>
        <dbReference type="RuleBase" id="RU000716"/>
    </source>
</evidence>
<dbReference type="GO" id="GO:0016987">
    <property type="term" value="F:sigma factor activity"/>
    <property type="evidence" value="ECO:0007669"/>
    <property type="project" value="UniProtKB-KW"/>
</dbReference>
<sequence length="192" mass="22288">MSVTEFDAAVTEFSTKLRAFVRRRVRDEATADDLTQETLLKVFRSRETLRDGQRLEAWLYRIARTTLVDHYRRQRPSEELPETMAAESVDEIEALRQALALSTQRFLEELPECYRVPVRLAELEGLPLAKIALRLDLSLTAVKSRVRRGRAMLKTKLQECCRLEFDRSGKLIGCERRERCGESQKRTATERA</sequence>
<feature type="domain" description="RNA polymerase sigma-70 region 2" evidence="7">
    <location>
        <begin position="11"/>
        <end position="75"/>
    </location>
</feature>
<dbReference type="SUPFAM" id="SSF88659">
    <property type="entry name" value="Sigma3 and sigma4 domains of RNA polymerase sigma factors"/>
    <property type="match status" value="1"/>
</dbReference>
<dbReference type="PROSITE" id="PS01063">
    <property type="entry name" value="SIGMA70_ECF"/>
    <property type="match status" value="1"/>
</dbReference>
<dbReference type="Pfam" id="PF04542">
    <property type="entry name" value="Sigma70_r2"/>
    <property type="match status" value="1"/>
</dbReference>
<dbReference type="NCBIfam" id="TIGR02937">
    <property type="entry name" value="sigma70-ECF"/>
    <property type="match status" value="1"/>
</dbReference>
<dbReference type="Gene3D" id="1.10.10.10">
    <property type="entry name" value="Winged helix-like DNA-binding domain superfamily/Winged helix DNA-binding domain"/>
    <property type="match status" value="1"/>
</dbReference>
<evidence type="ECO:0000313" key="9">
    <source>
        <dbReference type="EMBL" id="ACB74876.1"/>
    </source>
</evidence>
<dbReference type="InterPro" id="IPR013325">
    <property type="entry name" value="RNA_pol_sigma_r2"/>
</dbReference>
<dbReference type="eggNOG" id="COG1595">
    <property type="taxonomic scope" value="Bacteria"/>
</dbReference>
<organism evidence="9 10">
    <name type="scientific">Opitutus terrae (strain DSM 11246 / JCM 15787 / PB90-1)</name>
    <dbReference type="NCBI Taxonomy" id="452637"/>
    <lineage>
        <taxon>Bacteria</taxon>
        <taxon>Pseudomonadati</taxon>
        <taxon>Verrucomicrobiota</taxon>
        <taxon>Opitutia</taxon>
        <taxon>Opitutales</taxon>
        <taxon>Opitutaceae</taxon>
        <taxon>Opitutus</taxon>
    </lineage>
</organism>
<dbReference type="KEGG" id="ote:Oter_1592"/>
<evidence type="ECO:0000256" key="4">
    <source>
        <dbReference type="ARBA" id="ARBA00023125"/>
    </source>
</evidence>
<evidence type="ECO:0000256" key="2">
    <source>
        <dbReference type="ARBA" id="ARBA00023015"/>
    </source>
</evidence>